<dbReference type="InterPro" id="IPR029058">
    <property type="entry name" value="AB_hydrolase_fold"/>
</dbReference>
<keyword evidence="3" id="KW-1185">Reference proteome</keyword>
<organism evidence="2 3">
    <name type="scientific">Paractinoplanes abujensis</name>
    <dbReference type="NCBI Taxonomy" id="882441"/>
    <lineage>
        <taxon>Bacteria</taxon>
        <taxon>Bacillati</taxon>
        <taxon>Actinomycetota</taxon>
        <taxon>Actinomycetes</taxon>
        <taxon>Micromonosporales</taxon>
        <taxon>Micromonosporaceae</taxon>
        <taxon>Paractinoplanes</taxon>
    </lineage>
</organism>
<dbReference type="AlphaFoldDB" id="A0A7W7G8E2"/>
<sequence length="290" mass="30095">MERIVLPDGRILEYLVEGPPGGLPLVLHHGTPSGAIRYAPIFESALRHGLRIVLASRPGYGGSTPHPGRRVADVAADTAALLDGLSAGHFVTVGWSGGGPHALACAALLPGRCVGASVIAGVAPYEAPGLTWLDGMGEENIAEFQAAAKGVQALDAFLTGIADGLARVTADDVIEAYGDLLSEVDKRALTGGFAAYLAESTRYSVSAGIAGWREDDLAFLADWGFPLSDIRVPVAIWQGDQDRMVPPAHGHWLAGHVPGAEVHLLPAEGHLSLIAGIDEIVGNLLAHVTV</sequence>
<dbReference type="GO" id="GO:0003824">
    <property type="term" value="F:catalytic activity"/>
    <property type="evidence" value="ECO:0007669"/>
    <property type="project" value="UniProtKB-ARBA"/>
</dbReference>
<dbReference type="Proteomes" id="UP000542742">
    <property type="component" value="Unassembled WGS sequence"/>
</dbReference>
<dbReference type="InterPro" id="IPR000073">
    <property type="entry name" value="AB_hydrolase_1"/>
</dbReference>
<reference evidence="2 3" key="1">
    <citation type="submission" date="2020-08" db="EMBL/GenBank/DDBJ databases">
        <title>Sequencing the genomes of 1000 actinobacteria strains.</title>
        <authorList>
            <person name="Klenk H.-P."/>
        </authorList>
    </citation>
    <scope>NUCLEOTIDE SEQUENCE [LARGE SCALE GENOMIC DNA]</scope>
    <source>
        <strain evidence="2 3">DSM 45518</strain>
    </source>
</reference>
<evidence type="ECO:0000313" key="3">
    <source>
        <dbReference type="Proteomes" id="UP000542742"/>
    </source>
</evidence>
<accession>A0A7W7G8E2</accession>
<dbReference type="EMBL" id="JACHMF010000001">
    <property type="protein sequence ID" value="MBB4697841.1"/>
    <property type="molecule type" value="Genomic_DNA"/>
</dbReference>
<name>A0A7W7G8E2_9ACTN</name>
<dbReference type="PANTHER" id="PTHR45763:SF46">
    <property type="entry name" value="AB HYDROLASE-1 DOMAIN-CONTAINING PROTEIN"/>
    <property type="match status" value="1"/>
</dbReference>
<dbReference type="PANTHER" id="PTHR45763">
    <property type="entry name" value="HYDROLASE, ALPHA/BETA FOLD FAMILY PROTEIN, EXPRESSED-RELATED"/>
    <property type="match status" value="1"/>
</dbReference>
<protein>
    <submittedName>
        <fullName evidence="2">Pimeloyl-ACP methyl ester carboxylesterase</fullName>
    </submittedName>
</protein>
<evidence type="ECO:0000259" key="1">
    <source>
        <dbReference type="Pfam" id="PF00561"/>
    </source>
</evidence>
<proteinExistence type="predicted"/>
<feature type="domain" description="AB hydrolase-1" evidence="1">
    <location>
        <begin position="24"/>
        <end position="274"/>
    </location>
</feature>
<dbReference type="SUPFAM" id="SSF53474">
    <property type="entry name" value="alpha/beta-Hydrolases"/>
    <property type="match status" value="1"/>
</dbReference>
<comment type="caution">
    <text evidence="2">The sequence shown here is derived from an EMBL/GenBank/DDBJ whole genome shotgun (WGS) entry which is preliminary data.</text>
</comment>
<dbReference type="Gene3D" id="3.40.50.1820">
    <property type="entry name" value="alpha/beta hydrolase"/>
    <property type="match status" value="1"/>
</dbReference>
<gene>
    <name evidence="2" type="ORF">BKA14_007989</name>
</gene>
<dbReference type="Pfam" id="PF00561">
    <property type="entry name" value="Abhydrolase_1"/>
    <property type="match status" value="1"/>
</dbReference>
<dbReference type="RefSeq" id="WP_184955907.1">
    <property type="nucleotide sequence ID" value="NZ_BOMC01000025.1"/>
</dbReference>
<evidence type="ECO:0000313" key="2">
    <source>
        <dbReference type="EMBL" id="MBB4697841.1"/>
    </source>
</evidence>